<evidence type="ECO:0000313" key="1">
    <source>
        <dbReference type="EMBL" id="PBK84925.1"/>
    </source>
</evidence>
<reference evidence="2" key="1">
    <citation type="journal article" date="2017" name="Nat. Ecol. Evol.">
        <title>Genome expansion and lineage-specific genetic innovations in the forest pathogenic fungi Armillaria.</title>
        <authorList>
            <person name="Sipos G."/>
            <person name="Prasanna A.N."/>
            <person name="Walter M.C."/>
            <person name="O'Connor E."/>
            <person name="Balint B."/>
            <person name="Krizsan K."/>
            <person name="Kiss B."/>
            <person name="Hess J."/>
            <person name="Varga T."/>
            <person name="Slot J."/>
            <person name="Riley R."/>
            <person name="Boka B."/>
            <person name="Rigling D."/>
            <person name="Barry K."/>
            <person name="Lee J."/>
            <person name="Mihaltcheva S."/>
            <person name="LaButti K."/>
            <person name="Lipzen A."/>
            <person name="Waldron R."/>
            <person name="Moloney N.M."/>
            <person name="Sperisen C."/>
            <person name="Kredics L."/>
            <person name="Vagvoelgyi C."/>
            <person name="Patrignani A."/>
            <person name="Fitzpatrick D."/>
            <person name="Nagy I."/>
            <person name="Doyle S."/>
            <person name="Anderson J.B."/>
            <person name="Grigoriev I.V."/>
            <person name="Gueldener U."/>
            <person name="Muensterkoetter M."/>
            <person name="Nagy L.G."/>
        </authorList>
    </citation>
    <scope>NUCLEOTIDE SEQUENCE [LARGE SCALE GENOMIC DNA]</scope>
    <source>
        <strain evidence="2">Ar21-2</strain>
    </source>
</reference>
<sequence length="313" mass="34490">MYGFSRAAFHELNLILQVYINRYDLSFSAIYVDHWLTVTFNSSNELTDPMTEIISALFSLTEAEMDSLGPFVPSFFAARHAGGVVLDVERSQILQHWEDHFPHTFLTLTDFRKSPEDMAYVRRKKLEKIELFLVRIGYLTKGEAPKDALESGMTAIAELANAIKDLEAPHPVAHFTTPPDILPMASTRDMASIAAPTLGFTTLATEFSSKGYYTRARAHAEHILDGSTSAPVRQAPGPESLGIDEGALVVAATTADLGAGSKEEIYRQLAAPDSVASDITDMTSEISLDEWVRIWLPTYDPNFRLGVSQASVS</sequence>
<keyword evidence="2" id="KW-1185">Reference proteome</keyword>
<dbReference type="InParanoid" id="A0A2H3CPH4"/>
<proteinExistence type="predicted"/>
<accession>A0A2H3CPH4</accession>
<dbReference type="EMBL" id="KZ293695">
    <property type="protein sequence ID" value="PBK84925.1"/>
    <property type="molecule type" value="Genomic_DNA"/>
</dbReference>
<protein>
    <submittedName>
        <fullName evidence="1">Uncharacterized protein</fullName>
    </submittedName>
</protein>
<dbReference type="AlphaFoldDB" id="A0A2H3CPH4"/>
<gene>
    <name evidence="1" type="ORF">ARMGADRAFT_1088073</name>
</gene>
<dbReference type="OrthoDB" id="2888077at2759"/>
<dbReference type="Proteomes" id="UP000217790">
    <property type="component" value="Unassembled WGS sequence"/>
</dbReference>
<organism evidence="1 2">
    <name type="scientific">Armillaria gallica</name>
    <name type="common">Bulbous honey fungus</name>
    <name type="synonym">Armillaria bulbosa</name>
    <dbReference type="NCBI Taxonomy" id="47427"/>
    <lineage>
        <taxon>Eukaryota</taxon>
        <taxon>Fungi</taxon>
        <taxon>Dikarya</taxon>
        <taxon>Basidiomycota</taxon>
        <taxon>Agaricomycotina</taxon>
        <taxon>Agaricomycetes</taxon>
        <taxon>Agaricomycetidae</taxon>
        <taxon>Agaricales</taxon>
        <taxon>Marasmiineae</taxon>
        <taxon>Physalacriaceae</taxon>
        <taxon>Armillaria</taxon>
    </lineage>
</organism>
<name>A0A2H3CPH4_ARMGA</name>
<evidence type="ECO:0000313" key="2">
    <source>
        <dbReference type="Proteomes" id="UP000217790"/>
    </source>
</evidence>